<keyword evidence="7" id="KW-0547">Nucleotide-binding</keyword>
<feature type="compositionally biased region" description="Low complexity" evidence="13">
    <location>
        <begin position="149"/>
        <end position="165"/>
    </location>
</feature>
<accession>A0A2H2Z7C9</accession>
<name>A0A2H2Z7C9_TRIPA</name>
<evidence type="ECO:0000256" key="5">
    <source>
        <dbReference type="ARBA" id="ARBA00022679"/>
    </source>
</evidence>
<evidence type="ECO:0000256" key="10">
    <source>
        <dbReference type="ARBA" id="ARBA00031145"/>
    </source>
</evidence>
<dbReference type="EMBL" id="LFMI01000402">
    <property type="protein sequence ID" value="OTA03359.1"/>
    <property type="molecule type" value="Genomic_DNA"/>
</dbReference>
<feature type="domain" description="Phosphoadenosine phosphosulphate reductase" evidence="14">
    <location>
        <begin position="109"/>
        <end position="298"/>
    </location>
</feature>
<evidence type="ECO:0000256" key="3">
    <source>
        <dbReference type="ARBA" id="ARBA00022630"/>
    </source>
</evidence>
<comment type="caution">
    <text evidence="15">The sequence shown here is derived from an EMBL/GenBank/DDBJ whole genome shotgun (WGS) entry which is preliminary data.</text>
</comment>
<keyword evidence="3" id="KW-0285">Flavoprotein</keyword>
<keyword evidence="5" id="KW-0808">Transferase</keyword>
<keyword evidence="6" id="KW-0548">Nucleotidyltransferase</keyword>
<evidence type="ECO:0000313" key="16">
    <source>
        <dbReference type="Proteomes" id="UP000219286"/>
    </source>
</evidence>
<dbReference type="InterPro" id="IPR014729">
    <property type="entry name" value="Rossmann-like_a/b/a_fold"/>
</dbReference>
<dbReference type="GO" id="GO:0006747">
    <property type="term" value="P:FAD biosynthetic process"/>
    <property type="evidence" value="ECO:0007669"/>
    <property type="project" value="TreeGrafter"/>
</dbReference>
<dbReference type="Gene3D" id="3.40.50.620">
    <property type="entry name" value="HUPs"/>
    <property type="match status" value="1"/>
</dbReference>
<dbReference type="AlphaFoldDB" id="A0A2H2Z7C9"/>
<proteinExistence type="predicted"/>
<dbReference type="GO" id="GO:0003919">
    <property type="term" value="F:FMN adenylyltransferase activity"/>
    <property type="evidence" value="ECO:0007669"/>
    <property type="project" value="UniProtKB-EC"/>
</dbReference>
<dbReference type="CDD" id="cd23948">
    <property type="entry name" value="FAD_synthase"/>
    <property type="match status" value="1"/>
</dbReference>
<feature type="region of interest" description="Disordered" evidence="13">
    <location>
        <begin position="143"/>
        <end position="165"/>
    </location>
</feature>
<evidence type="ECO:0000256" key="6">
    <source>
        <dbReference type="ARBA" id="ARBA00022695"/>
    </source>
</evidence>
<protein>
    <recommendedName>
        <fullName evidence="2">FAD synthase</fullName>
        <ecNumber evidence="2">2.7.7.2</ecNumber>
    </recommendedName>
    <alternativeName>
        <fullName evidence="10">FAD pyrophosphorylase</fullName>
    </alternativeName>
    <alternativeName>
        <fullName evidence="11">FMN adenylyltransferase</fullName>
    </alternativeName>
</protein>
<dbReference type="OrthoDB" id="270728at2759"/>
<dbReference type="Proteomes" id="UP000219286">
    <property type="component" value="Unassembled WGS sequence"/>
</dbReference>
<evidence type="ECO:0000256" key="1">
    <source>
        <dbReference type="ARBA" id="ARBA00004726"/>
    </source>
</evidence>
<comment type="catalytic activity">
    <reaction evidence="12">
        <text>FMN + ATP + H(+) = FAD + diphosphate</text>
        <dbReference type="Rhea" id="RHEA:17237"/>
        <dbReference type="ChEBI" id="CHEBI:15378"/>
        <dbReference type="ChEBI" id="CHEBI:30616"/>
        <dbReference type="ChEBI" id="CHEBI:33019"/>
        <dbReference type="ChEBI" id="CHEBI:57692"/>
        <dbReference type="ChEBI" id="CHEBI:58210"/>
        <dbReference type="EC" id="2.7.7.2"/>
    </reaction>
</comment>
<keyword evidence="9" id="KW-0067">ATP-binding</keyword>
<keyword evidence="8" id="KW-0274">FAD</keyword>
<reference evidence="15 16" key="1">
    <citation type="journal article" date="2015" name="Genome Announc.">
        <title>Genome sequence and annotation of Trichoderma parareesei, the ancestor of the cellulase producer Trichoderma reesei.</title>
        <authorList>
            <person name="Yang D."/>
            <person name="Pomraning K."/>
            <person name="Kopchinskiy A."/>
            <person name="Karimi Aghcheh R."/>
            <person name="Atanasova L."/>
            <person name="Chenthamara K."/>
            <person name="Baker S.E."/>
            <person name="Zhang R."/>
            <person name="Shen Q."/>
            <person name="Freitag M."/>
            <person name="Kubicek C.P."/>
            <person name="Druzhinina I.S."/>
        </authorList>
    </citation>
    <scope>NUCLEOTIDE SEQUENCE [LARGE SCALE GENOMIC DNA]</scope>
    <source>
        <strain evidence="15 16">CBS 125925</strain>
    </source>
</reference>
<evidence type="ECO:0000256" key="13">
    <source>
        <dbReference type="SAM" id="MobiDB-lite"/>
    </source>
</evidence>
<evidence type="ECO:0000256" key="11">
    <source>
        <dbReference type="ARBA" id="ARBA00031871"/>
    </source>
</evidence>
<evidence type="ECO:0000256" key="4">
    <source>
        <dbReference type="ARBA" id="ARBA00022643"/>
    </source>
</evidence>
<sequence>MTISVDEPRMHAVPAPTIAVMASVNGLSTESNKNNDKHSLAPILHHTHKRESGPAYGSLYDACVAMRDKVDAFLAEEPATALLRRAQEQARVSVRVVEEALERYRPEELSISYNGGKDCLVMLIVLLACFARRYSAPKPALGATAPNGPSSSASSPSSSSSFSHSSHLPPFPEKLRAVYIVSTDPFAEVDDFVEASSADYHLDVSRFMLPMKKGLEVFKAQNPSVRAIFVGTRRTDPHGEKLKHFDPTDEGWPDFMRIHPVIDWHYTEIWAFTRHLELPYCPLYDQGYTSLGGRKDTLPNPRLKKQGSDDGFRPAYELVEDDEERLGRCR</sequence>
<dbReference type="FunFam" id="3.40.50.620:FF:000187">
    <property type="entry name" value="Probable FAD synthetase"/>
    <property type="match status" value="1"/>
</dbReference>
<dbReference type="PANTHER" id="PTHR23293:SF9">
    <property type="entry name" value="FAD SYNTHASE"/>
    <property type="match status" value="1"/>
</dbReference>
<evidence type="ECO:0000256" key="8">
    <source>
        <dbReference type="ARBA" id="ARBA00022827"/>
    </source>
</evidence>
<dbReference type="GO" id="GO:0005524">
    <property type="term" value="F:ATP binding"/>
    <property type="evidence" value="ECO:0007669"/>
    <property type="project" value="UniProtKB-KW"/>
</dbReference>
<dbReference type="Pfam" id="PF01507">
    <property type="entry name" value="PAPS_reduct"/>
    <property type="match status" value="1"/>
</dbReference>
<organism evidence="15 16">
    <name type="scientific">Trichoderma parareesei</name>
    <name type="common">Filamentous fungus</name>
    <dbReference type="NCBI Taxonomy" id="858221"/>
    <lineage>
        <taxon>Eukaryota</taxon>
        <taxon>Fungi</taxon>
        <taxon>Dikarya</taxon>
        <taxon>Ascomycota</taxon>
        <taxon>Pezizomycotina</taxon>
        <taxon>Sordariomycetes</taxon>
        <taxon>Hypocreomycetidae</taxon>
        <taxon>Hypocreales</taxon>
        <taxon>Hypocreaceae</taxon>
        <taxon>Trichoderma</taxon>
    </lineage>
</organism>
<evidence type="ECO:0000256" key="2">
    <source>
        <dbReference type="ARBA" id="ARBA00012393"/>
    </source>
</evidence>
<comment type="pathway">
    <text evidence="1">Cofactor biosynthesis; FAD biosynthesis; FAD from FMN: step 1/1.</text>
</comment>
<evidence type="ECO:0000313" key="15">
    <source>
        <dbReference type="EMBL" id="OTA03359.1"/>
    </source>
</evidence>
<dbReference type="EC" id="2.7.7.2" evidence="2"/>
<feature type="region of interest" description="Disordered" evidence="13">
    <location>
        <begin position="295"/>
        <end position="314"/>
    </location>
</feature>
<dbReference type="SUPFAM" id="SSF52402">
    <property type="entry name" value="Adenine nucleotide alpha hydrolases-like"/>
    <property type="match status" value="1"/>
</dbReference>
<evidence type="ECO:0000256" key="12">
    <source>
        <dbReference type="ARBA" id="ARBA00049494"/>
    </source>
</evidence>
<keyword evidence="16" id="KW-1185">Reference proteome</keyword>
<dbReference type="PANTHER" id="PTHR23293">
    <property type="entry name" value="FAD SYNTHETASE-RELATED FMN ADENYLYLTRANSFERASE"/>
    <property type="match status" value="1"/>
</dbReference>
<evidence type="ECO:0000259" key="14">
    <source>
        <dbReference type="Pfam" id="PF01507"/>
    </source>
</evidence>
<keyword evidence="4" id="KW-0288">FMN</keyword>
<gene>
    <name evidence="15" type="ORF">A9Z42_0038210</name>
</gene>
<evidence type="ECO:0000256" key="9">
    <source>
        <dbReference type="ARBA" id="ARBA00022840"/>
    </source>
</evidence>
<dbReference type="InterPro" id="IPR002500">
    <property type="entry name" value="PAPS_reduct_dom"/>
</dbReference>
<evidence type="ECO:0000256" key="7">
    <source>
        <dbReference type="ARBA" id="ARBA00022741"/>
    </source>
</evidence>